<dbReference type="InterPro" id="IPR049073">
    <property type="entry name" value="T6SS_VgrG3-like_C"/>
</dbReference>
<feature type="compositionally biased region" description="Basic and acidic residues" evidence="1">
    <location>
        <begin position="284"/>
        <end position="301"/>
    </location>
</feature>
<dbReference type="PANTHER" id="PTHR33734">
    <property type="entry name" value="LYSM DOMAIN-CONTAINING GPI-ANCHORED PROTEIN 2"/>
    <property type="match status" value="1"/>
</dbReference>
<feature type="domain" description="LysM" evidence="2">
    <location>
        <begin position="23"/>
        <end position="68"/>
    </location>
</feature>
<dbReference type="EMBL" id="JAVDRL010000009">
    <property type="protein sequence ID" value="MDR6532547.1"/>
    <property type="molecule type" value="Genomic_DNA"/>
</dbReference>
<feature type="region of interest" description="Disordered" evidence="1">
    <location>
        <begin position="1"/>
        <end position="27"/>
    </location>
</feature>
<dbReference type="Proteomes" id="UP001262754">
    <property type="component" value="Unassembled WGS sequence"/>
</dbReference>
<dbReference type="SUPFAM" id="SSF54106">
    <property type="entry name" value="LysM domain"/>
    <property type="match status" value="2"/>
</dbReference>
<evidence type="ECO:0000313" key="3">
    <source>
        <dbReference type="EMBL" id="MDR6532547.1"/>
    </source>
</evidence>
<dbReference type="Pfam" id="PF21277">
    <property type="entry name" value="T6SS_VgrG3-like_C"/>
    <property type="match status" value="1"/>
</dbReference>
<keyword evidence="4" id="KW-1185">Reference proteome</keyword>
<organism evidence="3 4">
    <name type="scientific">Caulobacter rhizosphaerae</name>
    <dbReference type="NCBI Taxonomy" id="2010972"/>
    <lineage>
        <taxon>Bacteria</taxon>
        <taxon>Pseudomonadati</taxon>
        <taxon>Pseudomonadota</taxon>
        <taxon>Alphaproteobacteria</taxon>
        <taxon>Caulobacterales</taxon>
        <taxon>Caulobacteraceae</taxon>
        <taxon>Caulobacter</taxon>
    </lineage>
</organism>
<reference evidence="3 4" key="1">
    <citation type="submission" date="2023-07" db="EMBL/GenBank/DDBJ databases">
        <title>Sorghum-associated microbial communities from plants grown in Nebraska, USA.</title>
        <authorList>
            <person name="Schachtman D."/>
        </authorList>
    </citation>
    <scope>NUCLEOTIDE SEQUENCE [LARGE SCALE GENOMIC DNA]</scope>
    <source>
        <strain evidence="3 4">DS2154</strain>
    </source>
</reference>
<feature type="domain" description="LysM" evidence="2">
    <location>
        <begin position="76"/>
        <end position="120"/>
    </location>
</feature>
<dbReference type="InterPro" id="IPR036779">
    <property type="entry name" value="LysM_dom_sf"/>
</dbReference>
<name>A0ABU1N2B1_9CAUL</name>
<accession>A0ABU1N2B1</accession>
<dbReference type="PROSITE" id="PS51782">
    <property type="entry name" value="LYSM"/>
    <property type="match status" value="2"/>
</dbReference>
<dbReference type="Gene3D" id="3.10.350.10">
    <property type="entry name" value="LysM domain"/>
    <property type="match status" value="2"/>
</dbReference>
<evidence type="ECO:0000259" key="2">
    <source>
        <dbReference type="PROSITE" id="PS51782"/>
    </source>
</evidence>
<dbReference type="RefSeq" id="WP_310033099.1">
    <property type="nucleotide sequence ID" value="NZ_JAVDRL010000009.1"/>
</dbReference>
<evidence type="ECO:0000256" key="1">
    <source>
        <dbReference type="SAM" id="MobiDB-lite"/>
    </source>
</evidence>
<dbReference type="PANTHER" id="PTHR33734:SF22">
    <property type="entry name" value="MEMBRANE-BOUND LYTIC MUREIN TRANSGLYCOSYLASE D"/>
    <property type="match status" value="1"/>
</dbReference>
<dbReference type="Pfam" id="PF01476">
    <property type="entry name" value="LysM"/>
    <property type="match status" value="2"/>
</dbReference>
<sequence length="581" mass="60058">MTSVSLNTQASAAGGGRSGASGDEHLVKPGETLSGIAAERGVSLDALIRANPQIVNPNLIRPGQVLALPAGGGEPRSYRVADGDTLSKIGETLGVSWQAIAQANHLANPNLIHVGQELRVPGGGAAPVRTETTAASPATSVQTQAANRPTGALPSTAGLSASQTYELYAGYVNAYGSAEAKADLAAGRQVILGLRTDTAVNVNGGKGAYDDRVVVLQANASGGTVTEFSANTEPSSQYDGRFGSDFNGDGRLELGRMAEGTVSFRKSRSDSLGDVLRPTGPLGVERDTNHDGRIDASDPRGKGQSTDNSFLFHAGGNGNTGSAGCQTLKPGDFRTFWNGLGDQKTFNYVLVDVDRHAAPGGATPVQPASRDNVQLGALSERYETGGRGPGTVSSGAGDPGGVSYGSYQLAGNLGRPQQFLANEGRAWAAEFGAASPGSASFTATWKAIAAREPEAFKAAQHAYIQRTHYDVQVAHVQAATGLDLATRSAALKDVAWSTSVQHGPETNAIVKAMARVEAQGVSPSDGQAYDRALINAIYDERGKRDASGGLAYFTSSSAQVQASVAARFGDERRDALAMLDR</sequence>
<feature type="region of interest" description="Disordered" evidence="1">
    <location>
        <begin position="265"/>
        <end position="306"/>
    </location>
</feature>
<evidence type="ECO:0000313" key="4">
    <source>
        <dbReference type="Proteomes" id="UP001262754"/>
    </source>
</evidence>
<proteinExistence type="predicted"/>
<comment type="caution">
    <text evidence="3">The sequence shown here is derived from an EMBL/GenBank/DDBJ whole genome shotgun (WGS) entry which is preliminary data.</text>
</comment>
<protein>
    <submittedName>
        <fullName evidence="3">LysM repeat protein</fullName>
    </submittedName>
</protein>
<dbReference type="SMART" id="SM00257">
    <property type="entry name" value="LysM"/>
    <property type="match status" value="2"/>
</dbReference>
<gene>
    <name evidence="3" type="ORF">J2800_003305</name>
</gene>
<dbReference type="InterPro" id="IPR018392">
    <property type="entry name" value="LysM"/>
</dbReference>
<dbReference type="CDD" id="cd00118">
    <property type="entry name" value="LysM"/>
    <property type="match status" value="2"/>
</dbReference>